<dbReference type="InterPro" id="IPR002885">
    <property type="entry name" value="PPR_rpt"/>
</dbReference>
<sequence length="1033" mass="109618">MRLLAPGRCLSAAGSAPAPVLCEGTALGLRRILRPGDGTNARACRCVHHEHIDKAAKLITMGVVDSPGGLARALLGARVRSSEGFAGRARQGPRAEPLQVRGACDARATQGVAVGFEKKVSCTSDSMIECANGLDHQTADPGRNTLFGRLRSPEPELLLPSLRADAAPSSSHLQPRVEASSFRERRRNLSATLSGSVAVPCLVSLATPGAAVPRAAALFDYGQVPIRADGARALVVRSLTPEVHLTELERLLVQCGEVACICMLLDMAGRKLRRAPCAFQATSGAESAVRRASLRGEGGWAAEAHCRRPVTLGRAGGERDRRSGKGEGAKAQQCPRCSRVVRWSTGEWRVRRPRVELLGKALCVGSAPAAGYVRWRCKRYHRDICERCYHLRLCGELVVAEQGEASARSGASLREASELARSQSAAAEDDWSKDAEKDASGARVGRCFLSGAVRVWLPRRSIAGGRQLADLDGLELPFEGLFGSEQKKAAELPHKQPDIDRNTRLLALPRQEGGRADDEGHGGWASSGLGPVGGAPAPPVAEALDRELDAYFGKVEAEENGQSKKAFAELAPGGPAAQPREAPAPEPARAELPAPAEAGSQDAPLAPARCEATAPAAEEAPPPEAPAAAAEEEAQPDAAPAAPTGEAEPAEARPPAVEAAPEEAPAAVAEKARPEAASAAPAAEAEHAEADGEDETWGSWGASGKRPAVQADGEEESWGSWGASGKRPAAEADGEEESWGRWGATGTWPEEVPKARLQYREVDFSCNQLSALFARLAFDHEASEQKVLDLCGRCDGLQIVKLFRSVNATNKLCFWALANSIAARLDDTMDDSDCDGESPAGKKERPLGVLSPRTVEGRSETLRDASLEALWKLSSLPLAPTMAGPAALKLLGDMWKTNLTPSIVIAFSYNAGISSCQKGEQWQRALALLSELREARLEPNVISTALGSARARRASSGSRVWRCSARRGRRSWSPTSFSYNAGISACEKGEQWQRALALLSEMREVNLELDVISTALGSARARRASSGSGLWRC</sequence>
<gene>
    <name evidence="4" type="ORF">PCOR1329_LOCUS5295</name>
</gene>
<feature type="compositionally biased region" description="Basic and acidic residues" evidence="3">
    <location>
        <begin position="512"/>
        <end position="521"/>
    </location>
</feature>
<dbReference type="EMBL" id="CAUYUJ010001392">
    <property type="protein sequence ID" value="CAK0795718.1"/>
    <property type="molecule type" value="Genomic_DNA"/>
</dbReference>
<protein>
    <recommendedName>
        <fullName evidence="6">Pentatricopeptide repeat-containing protein, chloroplastic</fullName>
    </recommendedName>
</protein>
<feature type="region of interest" description="Disordered" evidence="3">
    <location>
        <begin position="571"/>
        <end position="747"/>
    </location>
</feature>
<dbReference type="PANTHER" id="PTHR47447:SF17">
    <property type="entry name" value="OS12G0638900 PROTEIN"/>
    <property type="match status" value="1"/>
</dbReference>
<evidence type="ECO:0000256" key="3">
    <source>
        <dbReference type="SAM" id="MobiDB-lite"/>
    </source>
</evidence>
<name>A0ABN9PRV8_9DINO</name>
<feature type="compositionally biased region" description="Low complexity" evidence="3">
    <location>
        <begin position="636"/>
        <end position="683"/>
    </location>
</feature>
<comment type="caution">
    <text evidence="4">The sequence shown here is derived from an EMBL/GenBank/DDBJ whole genome shotgun (WGS) entry which is preliminary data.</text>
</comment>
<reference evidence="4" key="1">
    <citation type="submission" date="2023-10" db="EMBL/GenBank/DDBJ databases">
        <authorList>
            <person name="Chen Y."/>
            <person name="Shah S."/>
            <person name="Dougan E. K."/>
            <person name="Thang M."/>
            <person name="Chan C."/>
        </authorList>
    </citation>
    <scope>NUCLEOTIDE SEQUENCE [LARGE SCALE GENOMIC DNA]</scope>
</reference>
<dbReference type="PANTHER" id="PTHR47447">
    <property type="entry name" value="OS03G0856100 PROTEIN"/>
    <property type="match status" value="1"/>
</dbReference>
<feature type="compositionally biased region" description="Gly residues" evidence="3">
    <location>
        <begin position="522"/>
        <end position="533"/>
    </location>
</feature>
<proteinExistence type="predicted"/>
<organism evidence="4 5">
    <name type="scientific">Prorocentrum cordatum</name>
    <dbReference type="NCBI Taxonomy" id="2364126"/>
    <lineage>
        <taxon>Eukaryota</taxon>
        <taxon>Sar</taxon>
        <taxon>Alveolata</taxon>
        <taxon>Dinophyceae</taxon>
        <taxon>Prorocentrales</taxon>
        <taxon>Prorocentraceae</taxon>
        <taxon>Prorocentrum</taxon>
    </lineage>
</organism>
<evidence type="ECO:0000313" key="5">
    <source>
        <dbReference type="Proteomes" id="UP001189429"/>
    </source>
</evidence>
<accession>A0ABN9PRV8</accession>
<dbReference type="Proteomes" id="UP001189429">
    <property type="component" value="Unassembled WGS sequence"/>
</dbReference>
<evidence type="ECO:0000256" key="1">
    <source>
        <dbReference type="ARBA" id="ARBA00022737"/>
    </source>
</evidence>
<keyword evidence="5" id="KW-1185">Reference proteome</keyword>
<feature type="compositionally biased region" description="Low complexity" evidence="3">
    <location>
        <begin position="571"/>
        <end position="581"/>
    </location>
</feature>
<feature type="repeat" description="PPR" evidence="2">
    <location>
        <begin position="975"/>
        <end position="1009"/>
    </location>
</feature>
<evidence type="ECO:0008006" key="6">
    <source>
        <dbReference type="Google" id="ProtNLM"/>
    </source>
</evidence>
<feature type="compositionally biased region" description="Low complexity" evidence="3">
    <location>
        <begin position="606"/>
        <end position="619"/>
    </location>
</feature>
<keyword evidence="1" id="KW-0677">Repeat</keyword>
<feature type="compositionally biased region" description="Low complexity" evidence="3">
    <location>
        <begin position="590"/>
        <end position="599"/>
    </location>
</feature>
<dbReference type="PROSITE" id="PS51375">
    <property type="entry name" value="PPR"/>
    <property type="match status" value="1"/>
</dbReference>
<evidence type="ECO:0000313" key="4">
    <source>
        <dbReference type="EMBL" id="CAK0795718.1"/>
    </source>
</evidence>
<feature type="region of interest" description="Disordered" evidence="3">
    <location>
        <begin position="512"/>
        <end position="539"/>
    </location>
</feature>
<dbReference type="Gene3D" id="1.25.40.10">
    <property type="entry name" value="Tetratricopeptide repeat domain"/>
    <property type="match status" value="1"/>
</dbReference>
<dbReference type="InterPro" id="IPR011990">
    <property type="entry name" value="TPR-like_helical_dom_sf"/>
</dbReference>
<evidence type="ECO:0000256" key="2">
    <source>
        <dbReference type="PROSITE-ProRule" id="PRU00708"/>
    </source>
</evidence>